<keyword evidence="2" id="KW-0813">Transport</keyword>
<dbReference type="Proteomes" id="UP000241158">
    <property type="component" value="Unassembled WGS sequence"/>
</dbReference>
<evidence type="ECO:0000313" key="5">
    <source>
        <dbReference type="EMBL" id="PSH57021.1"/>
    </source>
</evidence>
<dbReference type="PANTHER" id="PTHR30222">
    <property type="entry name" value="SPERMIDINE/PUTRESCINE-BINDING PERIPLASMIC PROTEIN"/>
    <property type="match status" value="1"/>
</dbReference>
<dbReference type="EMBL" id="PGGN01000003">
    <property type="protein sequence ID" value="PSH57021.1"/>
    <property type="molecule type" value="Genomic_DNA"/>
</dbReference>
<keyword evidence="4" id="KW-0574">Periplasm</keyword>
<dbReference type="PROSITE" id="PS51318">
    <property type="entry name" value="TAT"/>
    <property type="match status" value="1"/>
</dbReference>
<comment type="subcellular location">
    <subcellularLocation>
        <location evidence="1">Periplasm</location>
    </subcellularLocation>
</comment>
<dbReference type="InterPro" id="IPR001188">
    <property type="entry name" value="Sperm_putr-bd"/>
</dbReference>
<keyword evidence="3" id="KW-0732">Signal</keyword>
<dbReference type="PRINTS" id="PR00909">
    <property type="entry name" value="SPERMDNBNDNG"/>
</dbReference>
<dbReference type="InterPro" id="IPR006311">
    <property type="entry name" value="TAT_signal"/>
</dbReference>
<evidence type="ECO:0000313" key="6">
    <source>
        <dbReference type="Proteomes" id="UP000241158"/>
    </source>
</evidence>
<keyword evidence="6" id="KW-1185">Reference proteome</keyword>
<evidence type="ECO:0000256" key="2">
    <source>
        <dbReference type="ARBA" id="ARBA00022448"/>
    </source>
</evidence>
<reference evidence="6" key="1">
    <citation type="submission" date="2017-11" db="EMBL/GenBank/DDBJ databases">
        <authorList>
            <person name="Kuznetsova I."/>
            <person name="Sazanova A."/>
            <person name="Chirak E."/>
            <person name="Safronova V."/>
            <person name="Willems A."/>
        </authorList>
    </citation>
    <scope>NUCLEOTIDE SEQUENCE [LARGE SCALE GENOMIC DNA]</scope>
    <source>
        <strain evidence="6">PEPV15</strain>
    </source>
</reference>
<dbReference type="Gene3D" id="3.40.190.10">
    <property type="entry name" value="Periplasmic binding protein-like II"/>
    <property type="match status" value="2"/>
</dbReference>
<protein>
    <recommendedName>
        <fullName evidence="7">ABC transporter substrate-binding protein</fullName>
    </recommendedName>
</protein>
<evidence type="ECO:0008006" key="7">
    <source>
        <dbReference type="Google" id="ProtNLM"/>
    </source>
</evidence>
<comment type="caution">
    <text evidence="5">The sequence shown here is derived from an EMBL/GenBank/DDBJ whole genome shotgun (WGS) entry which is preliminary data.</text>
</comment>
<evidence type="ECO:0000256" key="3">
    <source>
        <dbReference type="ARBA" id="ARBA00022729"/>
    </source>
</evidence>
<dbReference type="AlphaFoldDB" id="A0A2P7AS24"/>
<dbReference type="SUPFAM" id="SSF53850">
    <property type="entry name" value="Periplasmic binding protein-like II"/>
    <property type="match status" value="1"/>
</dbReference>
<dbReference type="GO" id="GO:0015846">
    <property type="term" value="P:polyamine transport"/>
    <property type="evidence" value="ECO:0007669"/>
    <property type="project" value="InterPro"/>
</dbReference>
<accession>A0A2P7AS24</accession>
<sequence length="403" mass="44203">MRNCTLAKKAHNSFHTNQQRGTDMRKIWSTEDILQLHLSRRVFLGGATALAGGVALGPFLPGSAHAAGGDLQIMAWEGWELSDELADWRTKNGVNVEVSAIGNQDDVTSKFSSGNPPPFDAAEYNQGYSDLYIDVLKITKPLDKAKIPNYSKENLFDVFYDKPTWYRDGKLHGVPYAWGLNALVYAPDKVEKPASYTDLLKPEFKGKIAIVDDTLATWPLAATLAGFGSKFPHLTKDEMASTFENLVKYRDQARVISLTYGDAVSLMVSGEVVAVLIGWTGIPVETAKQGLKTEYTIPKEGATTWCDAWFMPPSVDNEETSYKFINEAISPEIQAKVVTRNAAGVVSSKAVELLPPETKALFDYSDVNGIFKAAPLLGIPPLKSAEHATYADWVAAWNEFKAG</sequence>
<dbReference type="GO" id="GO:0019808">
    <property type="term" value="F:polyamine binding"/>
    <property type="evidence" value="ECO:0007669"/>
    <property type="project" value="InterPro"/>
</dbReference>
<proteinExistence type="predicted"/>
<dbReference type="Pfam" id="PF13416">
    <property type="entry name" value="SBP_bac_8"/>
    <property type="match status" value="1"/>
</dbReference>
<name>A0A2P7AS24_9HYPH</name>
<evidence type="ECO:0000256" key="4">
    <source>
        <dbReference type="ARBA" id="ARBA00022764"/>
    </source>
</evidence>
<dbReference type="GO" id="GO:0042597">
    <property type="term" value="C:periplasmic space"/>
    <property type="evidence" value="ECO:0007669"/>
    <property type="project" value="UniProtKB-SubCell"/>
</dbReference>
<dbReference type="PANTHER" id="PTHR30222:SF17">
    <property type="entry name" value="SPERMIDINE_PUTRESCINE-BINDING PERIPLASMIC PROTEIN"/>
    <property type="match status" value="1"/>
</dbReference>
<dbReference type="InterPro" id="IPR006059">
    <property type="entry name" value="SBP"/>
</dbReference>
<evidence type="ECO:0000256" key="1">
    <source>
        <dbReference type="ARBA" id="ARBA00004418"/>
    </source>
</evidence>
<dbReference type="NCBIfam" id="TIGR01409">
    <property type="entry name" value="TAT_signal_seq"/>
    <property type="match status" value="1"/>
</dbReference>
<organism evidence="5 6">
    <name type="scientific">Phyllobacterium endophyticum</name>
    <dbReference type="NCBI Taxonomy" id="1149773"/>
    <lineage>
        <taxon>Bacteria</taxon>
        <taxon>Pseudomonadati</taxon>
        <taxon>Pseudomonadota</taxon>
        <taxon>Alphaproteobacteria</taxon>
        <taxon>Hyphomicrobiales</taxon>
        <taxon>Phyllobacteriaceae</taxon>
        <taxon>Phyllobacterium</taxon>
    </lineage>
</organism>
<dbReference type="InterPro" id="IPR019546">
    <property type="entry name" value="TAT_signal_bac_arc"/>
</dbReference>
<dbReference type="OrthoDB" id="6776301at2"/>
<gene>
    <name evidence="5" type="ORF">CU100_17230</name>
</gene>